<evidence type="ECO:0000256" key="1">
    <source>
        <dbReference type="ARBA" id="ARBA00004613"/>
    </source>
</evidence>
<dbReference type="SUPFAM" id="SSF82895">
    <property type="entry name" value="TSP-1 type 1 repeat"/>
    <property type="match status" value="2"/>
</dbReference>
<dbReference type="GO" id="GO:0004222">
    <property type="term" value="F:metalloendopeptidase activity"/>
    <property type="evidence" value="ECO:0007669"/>
    <property type="project" value="TreeGrafter"/>
</dbReference>
<dbReference type="PANTHER" id="PTHR13723">
    <property type="entry name" value="ADAMTS A DISINTEGRIN AND METALLOPROTEASE WITH THROMBOSPONDIN MOTIFS PROTEASE"/>
    <property type="match status" value="1"/>
</dbReference>
<feature type="chain" id="PRO_5012790538" description="ADAMTS cysteine-rich domain-containing protein" evidence="6">
    <location>
        <begin position="24"/>
        <end position="232"/>
    </location>
</feature>
<keyword evidence="2" id="KW-0964">Secreted</keyword>
<evidence type="ECO:0000256" key="3">
    <source>
        <dbReference type="ARBA" id="ARBA00022536"/>
    </source>
</evidence>
<dbReference type="GO" id="GO:0030198">
    <property type="term" value="P:extracellular matrix organization"/>
    <property type="evidence" value="ECO:0007669"/>
    <property type="project" value="TreeGrafter"/>
</dbReference>
<dbReference type="PROSITE" id="PS50068">
    <property type="entry name" value="LDLRA_2"/>
    <property type="match status" value="1"/>
</dbReference>
<name>A0A2C9K8V4_BIOGL</name>
<dbReference type="InterPro" id="IPR002172">
    <property type="entry name" value="LDrepeatLR_classA_rpt"/>
</dbReference>
<evidence type="ECO:0000313" key="8">
    <source>
        <dbReference type="Proteomes" id="UP000076420"/>
    </source>
</evidence>
<dbReference type="VEuPathDB" id="VectorBase:BGLAX_032128"/>
<dbReference type="KEGG" id="bgt:106055595"/>
<proteinExistence type="predicted"/>
<dbReference type="VEuPathDB" id="VectorBase:BGLB016591"/>
<dbReference type="InterPro" id="IPR036055">
    <property type="entry name" value="LDL_receptor-like_sf"/>
</dbReference>
<dbReference type="PROSITE" id="PS50092">
    <property type="entry name" value="TSP1"/>
    <property type="match status" value="2"/>
</dbReference>
<keyword evidence="6" id="KW-0732">Signal</keyword>
<dbReference type="Pfam" id="PF00090">
    <property type="entry name" value="TSP_1"/>
    <property type="match status" value="2"/>
</dbReference>
<dbReference type="GO" id="GO:0006508">
    <property type="term" value="P:proteolysis"/>
    <property type="evidence" value="ECO:0007669"/>
    <property type="project" value="TreeGrafter"/>
</dbReference>
<sequence length="232" mass="26572">MCVQEIWLHLLFQLFLFKLSSQANDKVKGYWGEWGPFSQCSATCGPGFMKKERVWIHDPADGEKAQEKWTSIVNFACVDEKYPNCPEDGRWTGWTGWSACTKACGSGIRDRTRECYGQLYGGKDCDGENKQKEDCNPDPCPPLPKKFDLTQCKTDTNFTCESKKMCIPVFQKCDGTVQCHDGSDEMKCSFSRGHHGHIYYDLRRNGGSSNFVSIWWHCFGLVVMKPFFMLIF</sequence>
<dbReference type="SMART" id="SM00192">
    <property type="entry name" value="LDLa"/>
    <property type="match status" value="1"/>
</dbReference>
<evidence type="ECO:0008006" key="9">
    <source>
        <dbReference type="Google" id="ProtNLM"/>
    </source>
</evidence>
<dbReference type="GO" id="GO:0031012">
    <property type="term" value="C:extracellular matrix"/>
    <property type="evidence" value="ECO:0007669"/>
    <property type="project" value="TreeGrafter"/>
</dbReference>
<dbReference type="SMART" id="SM00209">
    <property type="entry name" value="TSP1"/>
    <property type="match status" value="2"/>
</dbReference>
<keyword evidence="4 5" id="KW-1015">Disulfide bond</keyword>
<organism evidence="7 8">
    <name type="scientific">Biomphalaria glabrata</name>
    <name type="common">Bloodfluke planorb</name>
    <name type="synonym">Freshwater snail</name>
    <dbReference type="NCBI Taxonomy" id="6526"/>
    <lineage>
        <taxon>Eukaryota</taxon>
        <taxon>Metazoa</taxon>
        <taxon>Spiralia</taxon>
        <taxon>Lophotrochozoa</taxon>
        <taxon>Mollusca</taxon>
        <taxon>Gastropoda</taxon>
        <taxon>Heterobranchia</taxon>
        <taxon>Euthyneura</taxon>
        <taxon>Panpulmonata</taxon>
        <taxon>Hygrophila</taxon>
        <taxon>Lymnaeoidea</taxon>
        <taxon>Planorbidae</taxon>
        <taxon>Biomphalaria</taxon>
    </lineage>
</organism>
<feature type="signal peptide" evidence="6">
    <location>
        <begin position="1"/>
        <end position="23"/>
    </location>
</feature>
<dbReference type="InterPro" id="IPR023415">
    <property type="entry name" value="LDLR_class-A_CS"/>
</dbReference>
<dbReference type="CDD" id="cd00112">
    <property type="entry name" value="LDLa"/>
    <property type="match status" value="1"/>
</dbReference>
<dbReference type="PANTHER" id="PTHR13723:SF281">
    <property type="entry name" value="PAPILIN"/>
    <property type="match status" value="1"/>
</dbReference>
<dbReference type="EnsemblMetazoa" id="BGLB016591-RA">
    <property type="protein sequence ID" value="BGLB016591-PA"/>
    <property type="gene ID" value="BGLB016591"/>
</dbReference>
<protein>
    <recommendedName>
        <fullName evidence="9">ADAMTS cysteine-rich domain-containing protein</fullName>
    </recommendedName>
</protein>
<evidence type="ECO:0000256" key="5">
    <source>
        <dbReference type="PROSITE-ProRule" id="PRU00124"/>
    </source>
</evidence>
<dbReference type="Gene3D" id="4.10.400.10">
    <property type="entry name" value="Low-density Lipoprotein Receptor"/>
    <property type="match status" value="1"/>
</dbReference>
<dbReference type="InterPro" id="IPR036383">
    <property type="entry name" value="TSP1_rpt_sf"/>
</dbReference>
<dbReference type="InterPro" id="IPR050439">
    <property type="entry name" value="ADAMTS_ADAMTS-like"/>
</dbReference>
<dbReference type="PROSITE" id="PS01209">
    <property type="entry name" value="LDLRA_1"/>
    <property type="match status" value="1"/>
</dbReference>
<accession>A0A2C9K8V4</accession>
<dbReference type="Gene3D" id="2.20.100.10">
    <property type="entry name" value="Thrombospondin type-1 (TSP1) repeat"/>
    <property type="match status" value="2"/>
</dbReference>
<dbReference type="STRING" id="6526.A0A2C9K8V4"/>
<evidence type="ECO:0000256" key="6">
    <source>
        <dbReference type="SAM" id="SignalP"/>
    </source>
</evidence>
<dbReference type="SUPFAM" id="SSF57424">
    <property type="entry name" value="LDL receptor-like module"/>
    <property type="match status" value="1"/>
</dbReference>
<comment type="caution">
    <text evidence="5">Lacks conserved residue(s) required for the propagation of feature annotation.</text>
</comment>
<dbReference type="OrthoDB" id="6051778at2759"/>
<keyword evidence="3" id="KW-0245">EGF-like domain</keyword>
<dbReference type="Proteomes" id="UP000076420">
    <property type="component" value="Unassembled WGS sequence"/>
</dbReference>
<feature type="disulfide bond" evidence="5">
    <location>
        <begin position="173"/>
        <end position="188"/>
    </location>
</feature>
<dbReference type="Pfam" id="PF00057">
    <property type="entry name" value="Ldl_recept_a"/>
    <property type="match status" value="1"/>
</dbReference>
<evidence type="ECO:0000256" key="2">
    <source>
        <dbReference type="ARBA" id="ARBA00022525"/>
    </source>
</evidence>
<gene>
    <name evidence="7" type="primary">106055595</name>
</gene>
<evidence type="ECO:0000256" key="4">
    <source>
        <dbReference type="ARBA" id="ARBA00023157"/>
    </source>
</evidence>
<dbReference type="AlphaFoldDB" id="A0A2C9K8V4"/>
<comment type="subcellular location">
    <subcellularLocation>
        <location evidence="1">Secreted</location>
    </subcellularLocation>
</comment>
<evidence type="ECO:0000313" key="7">
    <source>
        <dbReference type="EnsemblMetazoa" id="BGLB016591-PA"/>
    </source>
</evidence>
<reference evidence="7" key="1">
    <citation type="submission" date="2020-05" db="UniProtKB">
        <authorList>
            <consortium name="EnsemblMetazoa"/>
        </authorList>
    </citation>
    <scope>IDENTIFICATION</scope>
    <source>
        <strain evidence="7">BB02</strain>
    </source>
</reference>
<dbReference type="InterPro" id="IPR000884">
    <property type="entry name" value="TSP1_rpt"/>
</dbReference>
<dbReference type="GO" id="GO:0005576">
    <property type="term" value="C:extracellular region"/>
    <property type="evidence" value="ECO:0007669"/>
    <property type="project" value="UniProtKB-SubCell"/>
</dbReference>